<evidence type="ECO:0000256" key="6">
    <source>
        <dbReference type="ARBA" id="ARBA00048287"/>
    </source>
</evidence>
<feature type="binding site" evidence="9">
    <location>
        <position position="691"/>
    </location>
    <ligand>
        <name>Zn(2+)</name>
        <dbReference type="ChEBI" id="CHEBI:29105"/>
        <note>catalytic</note>
    </ligand>
</feature>
<evidence type="ECO:0008006" key="17">
    <source>
        <dbReference type="Google" id="ProtNLM"/>
    </source>
</evidence>
<sequence>MYGFSQFRAGTLQVLMDHQGSLEYKTTLGFNKPQQLHRNPIYEGHPENPNRIDVCRNLLTECGLIKECQEVDTFPSLDDLDLRQTHTEGHVNRLLKEAISMDQDSLNHLCEDYDSVFMTPGSVEAAKSAVSCCRWLAESIVENKIPNAFALVRPPGHHADRYSACGFCLFNNAAQAAEAAFNFGADRILIVDLDIHHGQGTQQIFYEDKRVMVLSVHRYEDGKFWPHLRESNFDHVGDSEGAGYNINITLNETGCGDADYIAIFWNVLWPLAREFCPDFVIISAGFDSCDGDPLGEMRLSPDAYSHIVYHLRGLAHGKLLLILEGGYNHSVQSVGVHRCLRVLCGYKPLPISLVEPPKASTVISCLNSISVLRGFWNCFDFYVSGHCKGKPWSLHHPTISFEPPKEEEKENTSNVLQENLFKNEWHCKASTAPSKMLLVHNGDSSKHYNCVEEDHPEKPARTASIMAKLESCGLPSKCEVLLNERVATDSELEAVHERPYIQKMKRTAELANFDDLCAKTFLELTTRSKREAKTNKSTLPAYYSEYNDGKWRYVELALVADYSVFAKYDKDEAKVMERLQTIAHHVNALYYPLNIRITLVWVDIWKDGDKFEVATSGDRTLDHFLNYRKGIIKAHPNDNAHMLTDIRFDASVVGKAFKGTMCSYDYSGGVDVDHSDNAAVVAATVAHEMGHNFGMEHDVDYGTTCNCPGNHCVMAPSTGASPPSFWSDCSLRYLYNSFNRGVDLCLKNPPEKTIGGAKCGNGIVEPGEECDCGREQCSHSCCDGKTCRLAGDAECADGDCCDFLTCKPKPRATMCRAPVGICDLPEYCNGDTPDCPADFFIQNGDVCPGRKNEYCYEGQCGSRPDQCVSIWGPTGKEGDRACFQQNTNGIIQGNCGFDVHTRMFTRCLADDIMCGRLQCGTQAERPIFGDPTTVTSAYTYVRVGTETHQCHVIKTTYVVGQKNKPDPGMVLDGSECGDNKICVNAKCKPLSEVSKTVSKCNDHCHYRGVCNNVGNCHCENGFGGIACEIPGFGGSVNSNPSSTSRGITPSTVLLVLLAISSLALILICSYYWFMKKRNLAGEFWEYMRKTLKLHGVLVPVRKAPPPPRRHMKRESLNAMWGDGSVTYSVNERPPTLVPPAIPLMSVNAGTASPKPRSPDHLLARVPSACNGTNNKATFTRMPSVRPKEPPPVIPSRPRDSKLEELYKERGEEMGIKSIRRWYIDRYYPQACPGFWESPCHHGFRKSAARAGDVATLLFPSNKYQWSFIHEKDLSIRLISGIPIGLGLGNKLHRKSQWFLVFIFTLTKTMPGQCLHNLRRYF</sequence>
<dbReference type="InterPro" id="IPR000742">
    <property type="entry name" value="EGF"/>
</dbReference>
<feature type="active site" evidence="9">
    <location>
        <position position="688"/>
    </location>
</feature>
<keyword evidence="16" id="KW-1185">Reference proteome</keyword>
<evidence type="ECO:0000259" key="14">
    <source>
        <dbReference type="PROSITE" id="PS50215"/>
    </source>
</evidence>
<dbReference type="GO" id="GO:0046872">
    <property type="term" value="F:metal ion binding"/>
    <property type="evidence" value="ECO:0007669"/>
    <property type="project" value="UniProtKB-KW"/>
</dbReference>
<dbReference type="Proteomes" id="UP000024635">
    <property type="component" value="Unassembled WGS sequence"/>
</dbReference>
<feature type="transmembrane region" description="Helical" evidence="11">
    <location>
        <begin position="1052"/>
        <end position="1073"/>
    </location>
</feature>
<dbReference type="MEROPS" id="M12.A49"/>
<dbReference type="SUPFAM" id="SSF55486">
    <property type="entry name" value="Metalloproteases ('zincins'), catalytic domain"/>
    <property type="match status" value="1"/>
</dbReference>
<feature type="binding site" evidence="9">
    <location>
        <position position="687"/>
    </location>
    <ligand>
        <name>Zn(2+)</name>
        <dbReference type="ChEBI" id="CHEBI:29105"/>
        <note>catalytic</note>
    </ligand>
</feature>
<dbReference type="Gene3D" id="3.40.390.10">
    <property type="entry name" value="Collagenase (Catalytic Domain)"/>
    <property type="match status" value="1"/>
</dbReference>
<dbReference type="InterPro" id="IPR001590">
    <property type="entry name" value="Peptidase_M12B"/>
</dbReference>
<comment type="caution">
    <text evidence="8">Lacks conserved residue(s) required for the propagation of feature annotation.</text>
</comment>
<dbReference type="GO" id="GO:0006509">
    <property type="term" value="P:membrane protein ectodomain proteolysis"/>
    <property type="evidence" value="ECO:0007669"/>
    <property type="project" value="TreeGrafter"/>
</dbReference>
<reference evidence="16" key="1">
    <citation type="journal article" date="2015" name="Nat. Genet.">
        <title>The genome and transcriptome of the zoonotic hookworm Ancylostoma ceylanicum identify infection-specific gene families.</title>
        <authorList>
            <person name="Schwarz E.M."/>
            <person name="Hu Y."/>
            <person name="Antoshechkin I."/>
            <person name="Miller M.M."/>
            <person name="Sternberg P.W."/>
            <person name="Aroian R.V."/>
        </authorList>
    </citation>
    <scope>NUCLEOTIDE SEQUENCE</scope>
    <source>
        <strain evidence="16">HY135</strain>
    </source>
</reference>
<evidence type="ECO:0000256" key="1">
    <source>
        <dbReference type="ARBA" id="ARBA00004167"/>
    </source>
</evidence>
<dbReference type="GO" id="GO:0004222">
    <property type="term" value="F:metalloendopeptidase activity"/>
    <property type="evidence" value="ECO:0007669"/>
    <property type="project" value="InterPro"/>
</dbReference>
<feature type="domain" description="Peptidase M12B" evidence="14">
    <location>
        <begin position="552"/>
        <end position="750"/>
    </location>
</feature>
<dbReference type="Gene3D" id="4.10.70.10">
    <property type="entry name" value="Disintegrin domain"/>
    <property type="match status" value="1"/>
</dbReference>
<comment type="subcellular location">
    <subcellularLocation>
        <location evidence="1">Membrane</location>
        <topology evidence="1">Single-pass membrane protein</topology>
    </subcellularLocation>
</comment>
<evidence type="ECO:0000256" key="7">
    <source>
        <dbReference type="PROSITE-ProRule" id="PRU00068"/>
    </source>
</evidence>
<evidence type="ECO:0000256" key="11">
    <source>
        <dbReference type="SAM" id="Phobius"/>
    </source>
</evidence>
<dbReference type="PANTHER" id="PTHR11905:SF159">
    <property type="entry name" value="ADAM METALLOPROTEASE"/>
    <property type="match status" value="1"/>
</dbReference>
<evidence type="ECO:0000256" key="8">
    <source>
        <dbReference type="PROSITE-ProRule" id="PRU00076"/>
    </source>
</evidence>
<keyword evidence="4 11" id="KW-0472">Membrane</keyword>
<dbReference type="InterPro" id="IPR037138">
    <property type="entry name" value="His_deacetylse_dom_sf"/>
</dbReference>
<dbReference type="SUPFAM" id="SSF57552">
    <property type="entry name" value="Blood coagulation inhibitor (disintegrin)"/>
    <property type="match status" value="1"/>
</dbReference>
<dbReference type="InterPro" id="IPR000286">
    <property type="entry name" value="HDACs"/>
</dbReference>
<feature type="disulfide bond" evidence="8">
    <location>
        <begin position="1018"/>
        <end position="1027"/>
    </location>
</feature>
<feature type="domain" description="EGF-like" evidence="12">
    <location>
        <begin position="996"/>
        <end position="1028"/>
    </location>
</feature>
<dbReference type="InterPro" id="IPR036436">
    <property type="entry name" value="Disintegrin_dom_sf"/>
</dbReference>
<dbReference type="PROSITE" id="PS50026">
    <property type="entry name" value="EGF_3"/>
    <property type="match status" value="1"/>
</dbReference>
<dbReference type="Pfam" id="PF00850">
    <property type="entry name" value="Hist_deacetyl"/>
    <property type="match status" value="1"/>
</dbReference>
<keyword evidence="9" id="KW-0862">Zinc</keyword>
<keyword evidence="5 8" id="KW-1015">Disulfide bond</keyword>
<evidence type="ECO:0000256" key="4">
    <source>
        <dbReference type="ARBA" id="ARBA00023136"/>
    </source>
</evidence>
<dbReference type="InterPro" id="IPR001762">
    <property type="entry name" value="Disintegrin_dom"/>
</dbReference>
<evidence type="ECO:0000259" key="12">
    <source>
        <dbReference type="PROSITE" id="PS50026"/>
    </source>
</evidence>
<dbReference type="Pfam" id="PF08516">
    <property type="entry name" value="ADAM_CR"/>
    <property type="match status" value="1"/>
</dbReference>
<dbReference type="InterPro" id="IPR034027">
    <property type="entry name" value="Reprolysin_adamalysin"/>
</dbReference>
<evidence type="ECO:0000313" key="16">
    <source>
        <dbReference type="Proteomes" id="UP000024635"/>
    </source>
</evidence>
<evidence type="ECO:0000259" key="13">
    <source>
        <dbReference type="PROSITE" id="PS50214"/>
    </source>
</evidence>
<proteinExistence type="predicted"/>
<keyword evidence="2 11" id="KW-0812">Transmembrane</keyword>
<protein>
    <recommendedName>
        <fullName evidence="17">Disintegrin</fullName>
    </recommendedName>
</protein>
<evidence type="ECO:0000256" key="5">
    <source>
        <dbReference type="ARBA" id="ARBA00023157"/>
    </source>
</evidence>
<name>A0A016SNT5_9BILA</name>
<dbReference type="InterPro" id="IPR006586">
    <property type="entry name" value="ADAM_Cys-rich"/>
</dbReference>
<evidence type="ECO:0000256" key="10">
    <source>
        <dbReference type="SAM" id="MobiDB-lite"/>
    </source>
</evidence>
<evidence type="ECO:0000313" key="15">
    <source>
        <dbReference type="EMBL" id="EYB92275.1"/>
    </source>
</evidence>
<feature type="disulfide bond" evidence="9">
    <location>
        <begin position="705"/>
        <end position="729"/>
    </location>
</feature>
<organism evidence="15 16">
    <name type="scientific">Ancylostoma ceylanicum</name>
    <dbReference type="NCBI Taxonomy" id="53326"/>
    <lineage>
        <taxon>Eukaryota</taxon>
        <taxon>Metazoa</taxon>
        <taxon>Ecdysozoa</taxon>
        <taxon>Nematoda</taxon>
        <taxon>Chromadorea</taxon>
        <taxon>Rhabditida</taxon>
        <taxon>Rhabditina</taxon>
        <taxon>Rhabditomorpha</taxon>
        <taxon>Strongyloidea</taxon>
        <taxon>Ancylostomatidae</taxon>
        <taxon>Ancylostomatinae</taxon>
        <taxon>Ancylostoma</taxon>
    </lineage>
</organism>
<evidence type="ECO:0000256" key="9">
    <source>
        <dbReference type="PROSITE-ProRule" id="PRU00276"/>
    </source>
</evidence>
<keyword evidence="9" id="KW-0479">Metal-binding</keyword>
<dbReference type="CDD" id="cd04269">
    <property type="entry name" value="ZnMc_adamalysin_II_like"/>
    <property type="match status" value="1"/>
</dbReference>
<feature type="region of interest" description="Disordered" evidence="10">
    <location>
        <begin position="1172"/>
        <end position="1198"/>
    </location>
</feature>
<dbReference type="STRING" id="53326.A0A016SNT5"/>
<keyword evidence="8" id="KW-0245">EGF-like domain</keyword>
<evidence type="ECO:0000256" key="2">
    <source>
        <dbReference type="ARBA" id="ARBA00022692"/>
    </source>
</evidence>
<accession>A0A016SNT5</accession>
<dbReference type="PRINTS" id="PR01270">
    <property type="entry name" value="HDASUPER"/>
</dbReference>
<comment type="catalytic activity">
    <reaction evidence="6">
        <text>N(6)-acetyl-L-lysyl-[histone] + H2O = L-lysyl-[histone] + acetate</text>
        <dbReference type="Rhea" id="RHEA:58196"/>
        <dbReference type="Rhea" id="RHEA-COMP:9845"/>
        <dbReference type="Rhea" id="RHEA-COMP:11338"/>
        <dbReference type="ChEBI" id="CHEBI:15377"/>
        <dbReference type="ChEBI" id="CHEBI:29969"/>
        <dbReference type="ChEBI" id="CHEBI:30089"/>
        <dbReference type="ChEBI" id="CHEBI:61930"/>
        <dbReference type="EC" id="3.5.1.98"/>
    </reaction>
</comment>
<dbReference type="Gene3D" id="3.40.800.20">
    <property type="entry name" value="Histone deacetylase domain"/>
    <property type="match status" value="2"/>
</dbReference>
<dbReference type="OrthoDB" id="424012at2759"/>
<dbReference type="GO" id="GO:0016020">
    <property type="term" value="C:membrane"/>
    <property type="evidence" value="ECO:0007669"/>
    <property type="project" value="UniProtKB-SubCell"/>
</dbReference>
<dbReference type="FunFam" id="3.40.390.10:FF:000002">
    <property type="entry name" value="Disintegrin and metalloproteinase domain-containing protein 22"/>
    <property type="match status" value="1"/>
</dbReference>
<dbReference type="PANTHER" id="PTHR11905">
    <property type="entry name" value="ADAM A DISINTEGRIN AND METALLOPROTEASE DOMAIN"/>
    <property type="match status" value="1"/>
</dbReference>
<dbReference type="InterPro" id="IPR023801">
    <property type="entry name" value="His_deacetylse_dom"/>
</dbReference>
<dbReference type="PROSITE" id="PS00022">
    <property type="entry name" value="EGF_1"/>
    <property type="match status" value="1"/>
</dbReference>
<dbReference type="Pfam" id="PF00200">
    <property type="entry name" value="Disintegrin"/>
    <property type="match status" value="1"/>
</dbReference>
<feature type="disulfide bond" evidence="7">
    <location>
        <begin position="815"/>
        <end position="835"/>
    </location>
</feature>
<dbReference type="InterPro" id="IPR023696">
    <property type="entry name" value="Ureohydrolase_dom_sf"/>
</dbReference>
<dbReference type="PROSITE" id="PS50214">
    <property type="entry name" value="DISINTEGRIN_2"/>
    <property type="match status" value="1"/>
</dbReference>
<dbReference type="InterPro" id="IPR024079">
    <property type="entry name" value="MetalloPept_cat_dom_sf"/>
</dbReference>
<gene>
    <name evidence="15" type="primary">Acey_s0196.g1545</name>
    <name evidence="15" type="ORF">Y032_0196g1545</name>
</gene>
<dbReference type="SMART" id="SM00608">
    <property type="entry name" value="ACR"/>
    <property type="match status" value="1"/>
</dbReference>
<dbReference type="GO" id="GO:0141221">
    <property type="term" value="F:histone deacetylase activity, hydrolytic mechanism"/>
    <property type="evidence" value="ECO:0007669"/>
    <property type="project" value="UniProtKB-EC"/>
</dbReference>
<dbReference type="EMBL" id="JARK01001532">
    <property type="protein sequence ID" value="EYB92275.1"/>
    <property type="molecule type" value="Genomic_DNA"/>
</dbReference>
<dbReference type="SUPFAM" id="SSF52768">
    <property type="entry name" value="Arginase/deacetylase"/>
    <property type="match status" value="2"/>
</dbReference>
<dbReference type="SMART" id="SM00050">
    <property type="entry name" value="DISIN"/>
    <property type="match status" value="1"/>
</dbReference>
<comment type="caution">
    <text evidence="15">The sequence shown here is derived from an EMBL/GenBank/DDBJ whole genome shotgun (WGS) entry which is preliminary data.</text>
</comment>
<keyword evidence="3 11" id="KW-1133">Transmembrane helix</keyword>
<feature type="disulfide bond" evidence="9">
    <location>
        <begin position="707"/>
        <end position="712"/>
    </location>
</feature>
<evidence type="ECO:0000256" key="3">
    <source>
        <dbReference type="ARBA" id="ARBA00022989"/>
    </source>
</evidence>
<feature type="binding site" evidence="9">
    <location>
        <position position="697"/>
    </location>
    <ligand>
        <name>Zn(2+)</name>
        <dbReference type="ChEBI" id="CHEBI:29105"/>
        <note>catalytic</note>
    </ligand>
</feature>
<feature type="disulfide bond" evidence="8">
    <location>
        <begin position="1000"/>
        <end position="1010"/>
    </location>
</feature>
<dbReference type="Pfam" id="PF01421">
    <property type="entry name" value="Reprolysin"/>
    <property type="match status" value="1"/>
</dbReference>
<dbReference type="PROSITE" id="PS01186">
    <property type="entry name" value="EGF_2"/>
    <property type="match status" value="1"/>
</dbReference>
<dbReference type="PROSITE" id="PS50215">
    <property type="entry name" value="ADAM_MEPRO"/>
    <property type="match status" value="1"/>
</dbReference>
<feature type="domain" description="Disintegrin" evidence="13">
    <location>
        <begin position="756"/>
        <end position="843"/>
    </location>
</feature>